<dbReference type="GO" id="GO:0006417">
    <property type="term" value="P:regulation of translation"/>
    <property type="evidence" value="ECO:0007669"/>
    <property type="project" value="UniProtKB-KW"/>
</dbReference>
<dbReference type="InterPro" id="IPR017871">
    <property type="entry name" value="ABC_transporter-like_CS"/>
</dbReference>
<dbReference type="InterPro" id="IPR003439">
    <property type="entry name" value="ABC_transporter-like_ATP-bd"/>
</dbReference>
<keyword evidence="9" id="KW-0810">Translation regulation</keyword>
<gene>
    <name evidence="13" type="ordered locus">CLOST_2290</name>
</gene>
<name>E3PUG9_ACESD</name>
<dbReference type="eggNOG" id="COG0488">
    <property type="taxonomic scope" value="Bacteria"/>
</dbReference>
<feature type="domain" description="ABC transporter" evidence="12">
    <location>
        <begin position="319"/>
        <end position="537"/>
    </location>
</feature>
<keyword evidence="3" id="KW-0820">tRNA-binding</keyword>
<dbReference type="InterPro" id="IPR032781">
    <property type="entry name" value="ABC_tran_Xtn"/>
</dbReference>
<dbReference type="GO" id="GO:0000049">
    <property type="term" value="F:tRNA binding"/>
    <property type="evidence" value="ECO:0007669"/>
    <property type="project" value="UniProtKB-KW"/>
</dbReference>
<evidence type="ECO:0000256" key="2">
    <source>
        <dbReference type="ARBA" id="ARBA00022490"/>
    </source>
</evidence>
<evidence type="ECO:0000256" key="3">
    <source>
        <dbReference type="ARBA" id="ARBA00022555"/>
    </source>
</evidence>
<reference evidence="14" key="1">
    <citation type="journal article" date="2010" name="BMC Genomics">
        <title>Clostridium sticklandii, a specialist in amino acid degradation:revisiting its metabolism through its genome sequence.</title>
        <authorList>
            <person name="Fonknechten N."/>
            <person name="Chaussonnerie S."/>
            <person name="Tricot S."/>
            <person name="Lajus A."/>
            <person name="Andreesen J.R."/>
            <person name="Perchat N."/>
            <person name="Pelletier E."/>
            <person name="Gouyvenoux M."/>
            <person name="Barbe V."/>
            <person name="Salanoubat M."/>
            <person name="Le Paslier D."/>
            <person name="Weissenbach J."/>
            <person name="Cohen G.N."/>
            <person name="Kreimeyer A."/>
        </authorList>
    </citation>
    <scope>NUCLEOTIDE SEQUENCE [LARGE SCALE GENOMIC DNA]</scope>
    <source>
        <strain evidence="14">ATCC 12662 / DSM 519 / JCM 1433 / CCUG 9281 / NCIMB 10654 / HF</strain>
    </source>
</reference>
<evidence type="ECO:0000256" key="8">
    <source>
        <dbReference type="ARBA" id="ARBA00022840"/>
    </source>
</evidence>
<dbReference type="Gene3D" id="3.40.50.300">
    <property type="entry name" value="P-loop containing nucleotide triphosphate hydrolases"/>
    <property type="match status" value="2"/>
</dbReference>
<dbReference type="SMART" id="SM00382">
    <property type="entry name" value="AAA"/>
    <property type="match status" value="2"/>
</dbReference>
<dbReference type="PROSITE" id="PS50893">
    <property type="entry name" value="ABC_TRANSPORTER_2"/>
    <property type="match status" value="2"/>
</dbReference>
<evidence type="ECO:0000313" key="14">
    <source>
        <dbReference type="Proteomes" id="UP000007041"/>
    </source>
</evidence>
<keyword evidence="11" id="KW-0648">Protein biosynthesis</keyword>
<evidence type="ECO:0000313" key="13">
    <source>
        <dbReference type="EMBL" id="CBH22407.1"/>
    </source>
</evidence>
<dbReference type="SUPFAM" id="SSF52540">
    <property type="entry name" value="P-loop containing nucleoside triphosphate hydrolases"/>
    <property type="match status" value="2"/>
</dbReference>
<evidence type="ECO:0000256" key="7">
    <source>
        <dbReference type="ARBA" id="ARBA00022801"/>
    </source>
</evidence>
<keyword evidence="4" id="KW-0699">rRNA-binding</keyword>
<keyword evidence="14" id="KW-1185">Reference proteome</keyword>
<dbReference type="BioCyc" id="CSTI499177:GJE9-2359-MONOMER"/>
<comment type="similarity">
    <text evidence="1">Belongs to the ABC transporter superfamily. ABCF family. Translational throttle EttA subfamily.</text>
</comment>
<dbReference type="GO" id="GO:0019843">
    <property type="term" value="F:rRNA binding"/>
    <property type="evidence" value="ECO:0007669"/>
    <property type="project" value="UniProtKB-KW"/>
</dbReference>
<dbReference type="GO" id="GO:0016887">
    <property type="term" value="F:ATP hydrolysis activity"/>
    <property type="evidence" value="ECO:0007669"/>
    <property type="project" value="InterPro"/>
</dbReference>
<dbReference type="FunFam" id="3.40.50.300:FF:000183">
    <property type="entry name" value="ABC transporter ATP-binding protein yjjK"/>
    <property type="match status" value="1"/>
</dbReference>
<dbReference type="InterPro" id="IPR003593">
    <property type="entry name" value="AAA+_ATPase"/>
</dbReference>
<evidence type="ECO:0000256" key="11">
    <source>
        <dbReference type="ARBA" id="ARBA00022917"/>
    </source>
</evidence>
<dbReference type="PANTHER" id="PTHR42855">
    <property type="entry name" value="ABC TRANSPORTER ATP-BINDING SUBUNIT"/>
    <property type="match status" value="1"/>
</dbReference>
<dbReference type="InterPro" id="IPR037118">
    <property type="entry name" value="Val-tRNA_synth_C_sf"/>
</dbReference>
<keyword evidence="2" id="KW-0963">Cytoplasm</keyword>
<feature type="domain" description="ABC transporter" evidence="12">
    <location>
        <begin position="4"/>
        <end position="255"/>
    </location>
</feature>
<evidence type="ECO:0000256" key="4">
    <source>
        <dbReference type="ARBA" id="ARBA00022730"/>
    </source>
</evidence>
<dbReference type="EMBL" id="FP565809">
    <property type="protein sequence ID" value="CBH22407.1"/>
    <property type="molecule type" value="Genomic_DNA"/>
</dbReference>
<dbReference type="InterPro" id="IPR032524">
    <property type="entry name" value="ABC_tran_C"/>
</dbReference>
<evidence type="ECO:0000256" key="10">
    <source>
        <dbReference type="ARBA" id="ARBA00022884"/>
    </source>
</evidence>
<dbReference type="HOGENOM" id="CLU_000604_36_0_9"/>
<evidence type="ECO:0000256" key="5">
    <source>
        <dbReference type="ARBA" id="ARBA00022737"/>
    </source>
</evidence>
<keyword evidence="8 13" id="KW-0067">ATP-binding</keyword>
<dbReference type="Gene3D" id="1.10.287.380">
    <property type="entry name" value="Valyl-tRNA synthetase, C-terminal domain"/>
    <property type="match status" value="1"/>
</dbReference>
<keyword evidence="10" id="KW-0694">RNA-binding</keyword>
<dbReference type="STRING" id="1511.CLOST_2290"/>
<accession>E3PUG9</accession>
<dbReference type="GO" id="GO:0003677">
    <property type="term" value="F:DNA binding"/>
    <property type="evidence" value="ECO:0007669"/>
    <property type="project" value="InterPro"/>
</dbReference>
<dbReference type="GO" id="GO:0006412">
    <property type="term" value="P:translation"/>
    <property type="evidence" value="ECO:0007669"/>
    <property type="project" value="UniProtKB-KW"/>
</dbReference>
<dbReference type="Proteomes" id="UP000007041">
    <property type="component" value="Chromosome"/>
</dbReference>
<dbReference type="InterPro" id="IPR051309">
    <property type="entry name" value="ABCF_ATPase"/>
</dbReference>
<dbReference type="AlphaFoldDB" id="E3PUG9"/>
<dbReference type="PROSITE" id="PS00211">
    <property type="entry name" value="ABC_TRANSPORTER_1"/>
    <property type="match status" value="1"/>
</dbReference>
<dbReference type="Pfam" id="PF00005">
    <property type="entry name" value="ABC_tran"/>
    <property type="match status" value="2"/>
</dbReference>
<keyword evidence="6" id="KW-0547">Nucleotide-binding</keyword>
<dbReference type="KEGG" id="cst:CLOST_2290"/>
<protein>
    <submittedName>
        <fullName evidence="13">ABC transporter, ATP-binding protein</fullName>
    </submittedName>
</protein>
<evidence type="ECO:0000259" key="12">
    <source>
        <dbReference type="PROSITE" id="PS50893"/>
    </source>
</evidence>
<evidence type="ECO:0000256" key="1">
    <source>
        <dbReference type="ARBA" id="ARBA00005868"/>
    </source>
</evidence>
<dbReference type="FunFam" id="3.40.50.300:FF:000011">
    <property type="entry name" value="Putative ABC transporter ATP-binding component"/>
    <property type="match status" value="1"/>
</dbReference>
<dbReference type="CDD" id="cd03221">
    <property type="entry name" value="ABCF_EF-3"/>
    <property type="match status" value="2"/>
</dbReference>
<keyword evidence="5" id="KW-0677">Repeat</keyword>
<sequence length="636" mass="72339">MNLLSTESLSKAYGEKKLFDKVAFGIDDSDKIGLIGINGTGKTSFLKVIAGIDEADAGSFIKSSNLKIEYLAQNPDFDFEITVLEQVFEGSSPLMVLLREYENVSSSLEKNPSDTKLQMRLMELNAKMDLNEAWQIEREAKTVLMKLGIMEFDKKIGKLSGGQRKRVAMAGALIRPCDLLILDEPTNHIDNETITYLEDYLSNRKGALLMVTHDRYFLDRVVNKIWELDESKLHAYQGAYTKFLELKAQREADDKRIQEKKQSLYKSELAWMRKGVEARRTKQKARKDRFKVLETEIDKSSDEKLDISVAGKRLGRKIIEINDISKSFGDKVVLKNFAYTVLKGDRIGIVGNNGEGKSSLLNAIAKKLDLDSGTIEIGETIKIGYYSQENIDMDTSLRVIEYIKNKAEYIETSDGTKITAAMMLEKFLFTGDMQWSFISKLSGGERRRLYLLSVLMEGPNVLLLDEPTNDLDIQTLAILEDYIDEFNGPVITVSHDRYFLDKIADKIFAFEGDGNIEISFGDYTDYSEKKKQTIEDTASETVKASLKDKDKSSEAKPKAKTKFSYKEQQEFDTIDEKIEQTETKLAQTKIDMEKNAADFVKLAELTKEEERLNSLLEELMERWAYLNELAEELGIL</sequence>
<keyword evidence="7" id="KW-0378">Hydrolase</keyword>
<evidence type="ECO:0000256" key="9">
    <source>
        <dbReference type="ARBA" id="ARBA00022845"/>
    </source>
</evidence>
<dbReference type="Pfam" id="PF16326">
    <property type="entry name" value="ABC_tran_CTD"/>
    <property type="match status" value="1"/>
</dbReference>
<evidence type="ECO:0000256" key="6">
    <source>
        <dbReference type="ARBA" id="ARBA00022741"/>
    </source>
</evidence>
<dbReference type="Pfam" id="PF12848">
    <property type="entry name" value="ABC_tran_Xtn"/>
    <property type="match status" value="1"/>
</dbReference>
<dbReference type="PANTHER" id="PTHR42855:SF1">
    <property type="entry name" value="ABC TRANSPORTER DOMAIN-CONTAINING PROTEIN"/>
    <property type="match status" value="1"/>
</dbReference>
<organism evidence="13 14">
    <name type="scientific">Acetoanaerobium sticklandii (strain ATCC 12662 / DSM 519 / JCM 1433 / CCUG 9281 / NCIMB 10654 / HF)</name>
    <name type="common">Clostridium sticklandii</name>
    <dbReference type="NCBI Taxonomy" id="499177"/>
    <lineage>
        <taxon>Bacteria</taxon>
        <taxon>Bacillati</taxon>
        <taxon>Bacillota</taxon>
        <taxon>Clostridia</taxon>
        <taxon>Peptostreptococcales</taxon>
        <taxon>Filifactoraceae</taxon>
        <taxon>Acetoanaerobium</taxon>
    </lineage>
</organism>
<dbReference type="InterPro" id="IPR027417">
    <property type="entry name" value="P-loop_NTPase"/>
</dbReference>
<proteinExistence type="inferred from homology"/>
<dbReference type="GO" id="GO:0005524">
    <property type="term" value="F:ATP binding"/>
    <property type="evidence" value="ECO:0007669"/>
    <property type="project" value="UniProtKB-KW"/>
</dbReference>